<sequence length="50" mass="5537">MEWDIRAKQDLVKVTVHRQFKNMGQMLGLICLLAGMGLFNGGTNILVSMG</sequence>
<evidence type="ECO:0000256" key="1">
    <source>
        <dbReference type="SAM" id="Phobius"/>
    </source>
</evidence>
<accession>M4S1V0</accession>
<keyword evidence="1" id="KW-1133">Transmembrane helix</keyword>
<name>M4S1V0_9ALTE</name>
<feature type="transmembrane region" description="Helical" evidence="1">
    <location>
        <begin position="27"/>
        <end position="47"/>
    </location>
</feature>
<keyword evidence="1" id="KW-0472">Membrane</keyword>
<reference evidence="2 3" key="1">
    <citation type="journal article" date="2013" name="Genome Announc.">
        <title>Complete Genome Sequence of Glaciecola psychrophila Strain 170T.</title>
        <authorList>
            <person name="Yin J."/>
            <person name="Chen J."/>
            <person name="Liu G."/>
            <person name="Yu Y."/>
            <person name="Song L."/>
            <person name="Wang X."/>
            <person name="Qu X."/>
        </authorList>
    </citation>
    <scope>NUCLEOTIDE SEQUENCE [LARGE SCALE GENOMIC DNA]</scope>
    <source>
        <strain evidence="2 3">170</strain>
    </source>
</reference>
<protein>
    <submittedName>
        <fullName evidence="2">Uncharacterized protein</fullName>
    </submittedName>
</protein>
<evidence type="ECO:0000313" key="2">
    <source>
        <dbReference type="EMBL" id="AGH44677.1"/>
    </source>
</evidence>
<dbReference type="AlphaFoldDB" id="M4S1V0"/>
<keyword evidence="3" id="KW-1185">Reference proteome</keyword>
<proteinExistence type="predicted"/>
<dbReference type="EMBL" id="CP003837">
    <property type="protein sequence ID" value="AGH44677.1"/>
    <property type="molecule type" value="Genomic_DNA"/>
</dbReference>
<organism evidence="2 3">
    <name type="scientific">Paraglaciecola psychrophila 170</name>
    <dbReference type="NCBI Taxonomy" id="1129794"/>
    <lineage>
        <taxon>Bacteria</taxon>
        <taxon>Pseudomonadati</taxon>
        <taxon>Pseudomonadota</taxon>
        <taxon>Gammaproteobacteria</taxon>
        <taxon>Alteromonadales</taxon>
        <taxon>Alteromonadaceae</taxon>
        <taxon>Paraglaciecola</taxon>
    </lineage>
</organism>
<dbReference type="HOGENOM" id="CLU_3120833_0_0_6"/>
<dbReference type="Proteomes" id="UP000011864">
    <property type="component" value="Chromosome"/>
</dbReference>
<evidence type="ECO:0000313" key="3">
    <source>
        <dbReference type="Proteomes" id="UP000011864"/>
    </source>
</evidence>
<dbReference type="KEGG" id="gps:C427_2568"/>
<gene>
    <name evidence="2" type="ORF">C427_2568</name>
</gene>
<keyword evidence="1" id="KW-0812">Transmembrane</keyword>